<dbReference type="RefSeq" id="WP_035126978.1">
    <property type="nucleotide sequence ID" value="NZ_JRHH01000004.1"/>
</dbReference>
<dbReference type="eggNOG" id="COG4281">
    <property type="taxonomic scope" value="Bacteria"/>
</dbReference>
<dbReference type="PROSITE" id="PS51228">
    <property type="entry name" value="ACB_2"/>
    <property type="match status" value="1"/>
</dbReference>
<dbReference type="OrthoDB" id="981216at2"/>
<dbReference type="InterPro" id="IPR035984">
    <property type="entry name" value="Acyl-CoA-binding_sf"/>
</dbReference>
<dbReference type="InterPro" id="IPR000582">
    <property type="entry name" value="Acyl-CoA-binding_protein"/>
</dbReference>
<keyword evidence="4" id="KW-1185">Reference proteome</keyword>
<feature type="domain" description="ACB" evidence="2">
    <location>
        <begin position="6"/>
        <end position="91"/>
    </location>
</feature>
<dbReference type="STRING" id="1453498.LG45_10880"/>
<dbReference type="GO" id="GO:0000062">
    <property type="term" value="F:fatty-acyl-CoA binding"/>
    <property type="evidence" value="ECO:0007669"/>
    <property type="project" value="InterPro"/>
</dbReference>
<name>A0A095UYJ9_9FLAO</name>
<dbReference type="Proteomes" id="UP000029554">
    <property type="component" value="Unassembled WGS sequence"/>
</dbReference>
<dbReference type="PANTHER" id="PTHR23310">
    <property type="entry name" value="ACYL-COA-BINDING PROTEIN, ACBP"/>
    <property type="match status" value="1"/>
</dbReference>
<dbReference type="Gene3D" id="1.20.80.10">
    <property type="match status" value="1"/>
</dbReference>
<dbReference type="EMBL" id="JRHH01000004">
    <property type="protein sequence ID" value="KGD67620.1"/>
    <property type="molecule type" value="Genomic_DNA"/>
</dbReference>
<organism evidence="3 4">
    <name type="scientific">Flavobacterium aquatile LMG 4008 = ATCC 11947</name>
    <dbReference type="NCBI Taxonomy" id="1453498"/>
    <lineage>
        <taxon>Bacteria</taxon>
        <taxon>Pseudomonadati</taxon>
        <taxon>Bacteroidota</taxon>
        <taxon>Flavobacteriia</taxon>
        <taxon>Flavobacteriales</taxon>
        <taxon>Flavobacteriaceae</taxon>
        <taxon>Flavobacterium</taxon>
    </lineage>
</organism>
<proteinExistence type="predicted"/>
<keyword evidence="1" id="KW-0446">Lipid-binding</keyword>
<gene>
    <name evidence="3" type="ORF">LG45_10880</name>
</gene>
<evidence type="ECO:0000259" key="2">
    <source>
        <dbReference type="PROSITE" id="PS51228"/>
    </source>
</evidence>
<dbReference type="InterPro" id="IPR014352">
    <property type="entry name" value="FERM/acyl-CoA-bd_prot_sf"/>
</dbReference>
<evidence type="ECO:0000256" key="1">
    <source>
        <dbReference type="ARBA" id="ARBA00023121"/>
    </source>
</evidence>
<dbReference type="SUPFAM" id="SSF47027">
    <property type="entry name" value="Acyl-CoA binding protein"/>
    <property type="match status" value="1"/>
</dbReference>
<evidence type="ECO:0000313" key="4">
    <source>
        <dbReference type="Proteomes" id="UP000029554"/>
    </source>
</evidence>
<evidence type="ECO:0000313" key="3">
    <source>
        <dbReference type="EMBL" id="KGD67620.1"/>
    </source>
</evidence>
<dbReference type="AlphaFoldDB" id="A0A095UYJ9"/>
<reference evidence="3 4" key="1">
    <citation type="submission" date="2014-09" db="EMBL/GenBank/DDBJ databases">
        <title>Whole Genome Shotgun of Flavobacterium aquatile LMG 4008.</title>
        <authorList>
            <person name="Gale A.N."/>
            <person name="Pipes S.E."/>
            <person name="Newman J.D."/>
        </authorList>
    </citation>
    <scope>NUCLEOTIDE SEQUENCE [LARGE SCALE GENOMIC DNA]</scope>
    <source>
        <strain evidence="3 4">LMG 4008</strain>
    </source>
</reference>
<dbReference type="PRINTS" id="PR00689">
    <property type="entry name" value="ACOABINDINGP"/>
</dbReference>
<accession>A0A095UYJ9</accession>
<dbReference type="Pfam" id="PF00887">
    <property type="entry name" value="ACBP"/>
    <property type="match status" value="1"/>
</dbReference>
<comment type="caution">
    <text evidence="3">The sequence shown here is derived from an EMBL/GenBank/DDBJ whole genome shotgun (WGS) entry which is preliminary data.</text>
</comment>
<protein>
    <submittedName>
        <fullName evidence="3">Phosphatidylserine decarboxylase</fullName>
    </submittedName>
</protein>
<dbReference type="GO" id="GO:0006631">
    <property type="term" value="P:fatty acid metabolic process"/>
    <property type="evidence" value="ECO:0007669"/>
    <property type="project" value="TreeGrafter"/>
</dbReference>
<sequence length="91" mass="10675">MQEKDLDTRFEEAVEHANAMSQSELPQDIQLRLYALYKQSTMGTIDIRVSPVYDLRNAFKMNAWMQISHYSIEEAKEAYITMITDLVKKNK</sequence>
<dbReference type="PANTHER" id="PTHR23310:SF62">
    <property type="entry name" value="ACYL-COA BINDING PROTEIN 1, ISOFORM A"/>
    <property type="match status" value="1"/>
</dbReference>